<protein>
    <submittedName>
        <fullName evidence="3">Uncharacterized protein LOC104763213</fullName>
    </submittedName>
</protein>
<dbReference type="InterPro" id="IPR005162">
    <property type="entry name" value="Retrotrans_gag_dom"/>
</dbReference>
<gene>
    <name evidence="3" type="primary">LOC104763213</name>
</gene>
<organism evidence="2 3">
    <name type="scientific">Camelina sativa</name>
    <name type="common">False flax</name>
    <name type="synonym">Myagrum sativum</name>
    <dbReference type="NCBI Taxonomy" id="90675"/>
    <lineage>
        <taxon>Eukaryota</taxon>
        <taxon>Viridiplantae</taxon>
        <taxon>Streptophyta</taxon>
        <taxon>Embryophyta</taxon>
        <taxon>Tracheophyta</taxon>
        <taxon>Spermatophyta</taxon>
        <taxon>Magnoliopsida</taxon>
        <taxon>eudicotyledons</taxon>
        <taxon>Gunneridae</taxon>
        <taxon>Pentapetalae</taxon>
        <taxon>rosids</taxon>
        <taxon>malvids</taxon>
        <taxon>Brassicales</taxon>
        <taxon>Brassicaceae</taxon>
        <taxon>Camelineae</taxon>
        <taxon>Camelina</taxon>
    </lineage>
</organism>
<keyword evidence="2" id="KW-1185">Reference proteome</keyword>
<reference evidence="2" key="1">
    <citation type="journal article" date="2014" name="Nat. Commun.">
        <title>The emerging biofuel crop Camelina sativa retains a highly undifferentiated hexaploid genome structure.</title>
        <authorList>
            <person name="Kagale S."/>
            <person name="Koh C."/>
            <person name="Nixon J."/>
            <person name="Bollina V."/>
            <person name="Clarke W.E."/>
            <person name="Tuteja R."/>
            <person name="Spillane C."/>
            <person name="Robinson S.J."/>
            <person name="Links M.G."/>
            <person name="Clarke C."/>
            <person name="Higgins E.E."/>
            <person name="Huebert T."/>
            <person name="Sharpe A.G."/>
            <person name="Parkin I.A."/>
        </authorList>
    </citation>
    <scope>NUCLEOTIDE SEQUENCE [LARGE SCALE GENOMIC DNA]</scope>
    <source>
        <strain evidence="2">cv. DH55</strain>
    </source>
</reference>
<dbReference type="RefSeq" id="XP_010484920.1">
    <property type="nucleotide sequence ID" value="XM_010486618.1"/>
</dbReference>
<name>A0ABM0XEW8_CAMSA</name>
<evidence type="ECO:0000313" key="3">
    <source>
        <dbReference type="RefSeq" id="XP_010484920.1"/>
    </source>
</evidence>
<proteinExistence type="predicted"/>
<evidence type="ECO:0000259" key="1">
    <source>
        <dbReference type="Pfam" id="PF03732"/>
    </source>
</evidence>
<sequence length="318" mass="37228">MERVIPQSSEIDCHPHRMFLLSPEEEDARSCQLFIESLTGEALNWFSRLEANSLDGYEALTSTFLQHHQCFMHVPASNVELWRMYQKPNESLRTFMERFKRVMSQLAISDDYAIGALKNALARGTRFKNDLTILPVTSLGEVLAHANRYIQVEEDKDKRNPDQPNVVEKVLEKVPSSKAKVVNEYYEPHQHYNRDYAKGEKGRKPTMFTIEGKEQPQSRRWNKYYRESDGPSYKGNRGYCEFHKFGSHSTKECKTAKLLLLHKYKTGYIDVDRERKRVNTHRGNPYCLPDEQQHDRQRIEEIAQNDKAQEIARLLPCD</sequence>
<dbReference type="GeneID" id="104763213"/>
<evidence type="ECO:0000313" key="2">
    <source>
        <dbReference type="Proteomes" id="UP000694864"/>
    </source>
</evidence>
<dbReference type="Proteomes" id="UP000694864">
    <property type="component" value="Chromosome 18"/>
</dbReference>
<accession>A0ABM0XEW8</accession>
<dbReference type="PANTHER" id="PTHR33223">
    <property type="entry name" value="CCHC-TYPE DOMAIN-CONTAINING PROTEIN"/>
    <property type="match status" value="1"/>
</dbReference>
<dbReference type="PANTHER" id="PTHR33223:SF11">
    <property type="entry name" value="ELEMENT PROTEIN, PUTATIVE-RELATED"/>
    <property type="match status" value="1"/>
</dbReference>
<reference evidence="3" key="2">
    <citation type="submission" date="2025-08" db="UniProtKB">
        <authorList>
            <consortium name="RefSeq"/>
        </authorList>
    </citation>
    <scope>IDENTIFICATION</scope>
    <source>
        <tissue evidence="3">Leaf</tissue>
    </source>
</reference>
<feature type="domain" description="Retrotransposon gag" evidence="1">
    <location>
        <begin position="33"/>
        <end position="121"/>
    </location>
</feature>
<dbReference type="Pfam" id="PF03732">
    <property type="entry name" value="Retrotrans_gag"/>
    <property type="match status" value="1"/>
</dbReference>